<dbReference type="RefSeq" id="WP_158336156.1">
    <property type="nucleotide sequence ID" value="NZ_CP011786.1"/>
</dbReference>
<reference evidence="1 2" key="1">
    <citation type="submission" date="2014-03" db="EMBL/GenBank/DDBJ databases">
        <title>Genomics of Bifidobacteria.</title>
        <authorList>
            <person name="Ventura M."/>
            <person name="Milani C."/>
            <person name="Lugli G.A."/>
        </authorList>
    </citation>
    <scope>NUCLEOTIDE SEQUENCE [LARGE SCALE GENOMIC DNA]</scope>
    <source>
        <strain evidence="1 2">DSM 22766</strain>
    </source>
</reference>
<dbReference type="OrthoDB" id="3194616at2"/>
<dbReference type="EMBL" id="JGYK01000001">
    <property type="protein sequence ID" value="KFI40363.1"/>
    <property type="molecule type" value="Genomic_DNA"/>
</dbReference>
<evidence type="ECO:0000313" key="2">
    <source>
        <dbReference type="Proteomes" id="UP000029015"/>
    </source>
</evidence>
<accession>A0A086Z1G3</accession>
<comment type="caution">
    <text evidence="1">The sequence shown here is derived from an EMBL/GenBank/DDBJ whole genome shotgun (WGS) entry which is preliminary data.</text>
</comment>
<sequence>MSMFEASAHLYCDDNDIRFYSGLASPPEKTGIMIAKDGVEGWLSTPPVKLSLTERAWGNGAHDVSNPDITYAARTVTIHLDAVGMTRSTIIGLASRLNSMMGKIVKFRVIDDGQDTYVEGYLHSEYGSNWSRQLLEGTLTLVCPRPERLSWDAQSVQLMAPSVSAGGLSYGPDGKGLAYPLDYGAASVDQSQALLRNRGTARAYPVLTASGDWPDGVLLVWDGGESLEWRGRVWPGVPLVLDCRSRTASMGGVDVSRGLTRRGFPRIEPGGDIMLRCLSAGGGWVDAQTRDTYI</sequence>
<protein>
    <submittedName>
        <fullName evidence="1">Uncharacterized protein</fullName>
    </submittedName>
</protein>
<dbReference type="Proteomes" id="UP000029015">
    <property type="component" value="Unassembled WGS sequence"/>
</dbReference>
<dbReference type="AlphaFoldDB" id="A0A086Z1G3"/>
<dbReference type="eggNOG" id="ENOG5030NU3">
    <property type="taxonomic scope" value="Bacteria"/>
</dbReference>
<gene>
    <name evidence="1" type="ORF">BACT_1065</name>
</gene>
<evidence type="ECO:0000313" key="1">
    <source>
        <dbReference type="EMBL" id="KFI40363.1"/>
    </source>
</evidence>
<name>A0A086Z1G3_9BIFI</name>
<dbReference type="STRING" id="1437605.AB656_03945"/>
<keyword evidence="2" id="KW-1185">Reference proteome</keyword>
<proteinExistence type="predicted"/>
<organism evidence="1 2">
    <name type="scientific">Bifidobacterium actinocoloniiforme DSM 22766</name>
    <dbReference type="NCBI Taxonomy" id="1437605"/>
    <lineage>
        <taxon>Bacteria</taxon>
        <taxon>Bacillati</taxon>
        <taxon>Actinomycetota</taxon>
        <taxon>Actinomycetes</taxon>
        <taxon>Bifidobacteriales</taxon>
        <taxon>Bifidobacteriaceae</taxon>
        <taxon>Bifidobacterium</taxon>
    </lineage>
</organism>